<name>A0A2V3DSI1_9MICC</name>
<dbReference type="EMBL" id="QHLZ01000004">
    <property type="protein sequence ID" value="PXA65912.1"/>
    <property type="molecule type" value="Genomic_DNA"/>
</dbReference>
<keyword evidence="2" id="KW-1185">Reference proteome</keyword>
<dbReference type="OrthoDB" id="4945168at2"/>
<proteinExistence type="predicted"/>
<sequence length="136" mass="15318">MKQKPGSGVRRAWMKVILMLAIPVLFLVWVIIVVPALVIYDSFHPVAVQCTVKSTSLYEGSKRYVPFRVIIETDDCGDVSVARGVTAENQQDIADSFVLGERYEFTVGKFELEWWGPLKQKAGGTLVAEHYRKILT</sequence>
<gene>
    <name evidence="1" type="ORF">CVS29_07810</name>
</gene>
<reference evidence="1 2" key="1">
    <citation type="submission" date="2018-05" db="EMBL/GenBank/DDBJ databases">
        <title>Genetic diversity of glacier-inhabiting Cryobacterium bacteria in China and description of Cryobacterium mengkeensis sp. nov. and Arthrobacter glacialis sp. nov.</title>
        <authorList>
            <person name="Liu Q."/>
            <person name="Xin Y.-H."/>
        </authorList>
    </citation>
    <scope>NUCLEOTIDE SEQUENCE [LARGE SCALE GENOMIC DNA]</scope>
    <source>
        <strain evidence="1 2">GP3</strain>
    </source>
</reference>
<dbReference type="AlphaFoldDB" id="A0A2V3DSI1"/>
<protein>
    <submittedName>
        <fullName evidence="1">Uncharacterized protein</fullName>
    </submittedName>
</protein>
<accession>A0A2V3DSI1</accession>
<evidence type="ECO:0000313" key="2">
    <source>
        <dbReference type="Proteomes" id="UP000246303"/>
    </source>
</evidence>
<dbReference type="RefSeq" id="WP_110105779.1">
    <property type="nucleotide sequence ID" value="NZ_JACBZZ010000001.1"/>
</dbReference>
<organism evidence="1 2">
    <name type="scientific">Arthrobacter psychrochitiniphilus</name>
    <dbReference type="NCBI Taxonomy" id="291045"/>
    <lineage>
        <taxon>Bacteria</taxon>
        <taxon>Bacillati</taxon>
        <taxon>Actinomycetota</taxon>
        <taxon>Actinomycetes</taxon>
        <taxon>Micrococcales</taxon>
        <taxon>Micrococcaceae</taxon>
        <taxon>Arthrobacter</taxon>
    </lineage>
</organism>
<dbReference type="Proteomes" id="UP000246303">
    <property type="component" value="Unassembled WGS sequence"/>
</dbReference>
<comment type="caution">
    <text evidence="1">The sequence shown here is derived from an EMBL/GenBank/DDBJ whole genome shotgun (WGS) entry which is preliminary data.</text>
</comment>
<evidence type="ECO:0000313" key="1">
    <source>
        <dbReference type="EMBL" id="PXA65912.1"/>
    </source>
</evidence>